<dbReference type="EMBL" id="JANCMU010000003">
    <property type="protein sequence ID" value="MDG4946193.1"/>
    <property type="molecule type" value="Genomic_DNA"/>
</dbReference>
<protein>
    <submittedName>
        <fullName evidence="5">Ketoacyl-ACP synthase III</fullName>
    </submittedName>
</protein>
<dbReference type="Pfam" id="PF08541">
    <property type="entry name" value="ACP_syn_III_C"/>
    <property type="match status" value="1"/>
</dbReference>
<evidence type="ECO:0000256" key="1">
    <source>
        <dbReference type="ARBA" id="ARBA00022679"/>
    </source>
</evidence>
<dbReference type="RefSeq" id="WP_304420672.1">
    <property type="nucleotide sequence ID" value="NZ_JANCMU010000003.1"/>
</dbReference>
<keyword evidence="6" id="KW-1185">Reference proteome</keyword>
<proteinExistence type="predicted"/>
<dbReference type="AlphaFoldDB" id="A0A9X4MWJ5"/>
<dbReference type="Proteomes" id="UP001152599">
    <property type="component" value="Unassembled WGS sequence"/>
</dbReference>
<dbReference type="Gene3D" id="3.40.47.10">
    <property type="match status" value="2"/>
</dbReference>
<comment type="caution">
    <text evidence="5">The sequence shown here is derived from an EMBL/GenBank/DDBJ whole genome shotgun (WGS) entry which is preliminary data.</text>
</comment>
<evidence type="ECO:0000259" key="4">
    <source>
        <dbReference type="Pfam" id="PF08545"/>
    </source>
</evidence>
<evidence type="ECO:0000259" key="3">
    <source>
        <dbReference type="Pfam" id="PF08541"/>
    </source>
</evidence>
<dbReference type="CDD" id="cd00830">
    <property type="entry name" value="KAS_III"/>
    <property type="match status" value="1"/>
</dbReference>
<dbReference type="InterPro" id="IPR013751">
    <property type="entry name" value="ACP_syn_III_N"/>
</dbReference>
<dbReference type="GO" id="GO:0006633">
    <property type="term" value="P:fatty acid biosynthetic process"/>
    <property type="evidence" value="ECO:0007669"/>
    <property type="project" value="InterPro"/>
</dbReference>
<evidence type="ECO:0000313" key="6">
    <source>
        <dbReference type="Proteomes" id="UP001152599"/>
    </source>
</evidence>
<name>A0A9X4MWJ5_9FLAO</name>
<evidence type="ECO:0000313" key="5">
    <source>
        <dbReference type="EMBL" id="MDG4946193.1"/>
    </source>
</evidence>
<dbReference type="Pfam" id="PF08545">
    <property type="entry name" value="ACP_syn_III"/>
    <property type="match status" value="1"/>
</dbReference>
<dbReference type="PANTHER" id="PTHR34069:SF2">
    <property type="entry name" value="BETA-KETOACYL-[ACYL-CARRIER-PROTEIN] SYNTHASE III"/>
    <property type="match status" value="1"/>
</dbReference>
<accession>A0A9X4MWJ5</accession>
<organism evidence="5 6">
    <name type="scientific">Profundicola chukchiensis</name>
    <dbReference type="NCBI Taxonomy" id="2961959"/>
    <lineage>
        <taxon>Bacteria</taxon>
        <taxon>Pseudomonadati</taxon>
        <taxon>Bacteroidota</taxon>
        <taxon>Flavobacteriia</taxon>
        <taxon>Flavobacteriales</taxon>
        <taxon>Weeksellaceae</taxon>
        <taxon>Profundicola</taxon>
    </lineage>
</organism>
<dbReference type="GO" id="GO:0004315">
    <property type="term" value="F:3-oxoacyl-[acyl-carrier-protein] synthase activity"/>
    <property type="evidence" value="ECO:0007669"/>
    <property type="project" value="InterPro"/>
</dbReference>
<sequence length="358" mass="39763">MINAVITGSGHFMPPNVVKNTHFLNHEFYDEKGEFIDKPNEEIIQKFKEITEIEERRYANHDMMNSDLATYAGKMALEDAGVDKEDLDYVMVATNYGDIDPVTQFADVMPSISVRVKHKLGIKNNQCKPYDMTFGCPGWIEAMILASQLIKAGIAKKILVIGAETLSRAIDPHDRSAMIFADGAGAVVLEAREGDEEFGVLEHITISDNLEEMEFLTNGPSLKPGYSKATCSISMKGRKVYEYALRKVPAAIKRVLDNAGLDITDVNKVLLHQANAKMDRAMVQRLFRLYGKREFPDDIDPMTVQKLGNSSVATVPTMFDLISRGELGDHKFNDGDNVVFGSVGAGMNINAIVYKFPK</sequence>
<feature type="domain" description="Beta-ketoacyl-[acyl-carrier-protein] synthase III C-terminal" evidence="3">
    <location>
        <begin position="256"/>
        <end position="355"/>
    </location>
</feature>
<evidence type="ECO:0000256" key="2">
    <source>
        <dbReference type="ARBA" id="ARBA00023315"/>
    </source>
</evidence>
<dbReference type="SUPFAM" id="SSF53901">
    <property type="entry name" value="Thiolase-like"/>
    <property type="match status" value="1"/>
</dbReference>
<reference evidence="5" key="1">
    <citation type="submission" date="2022-07" db="EMBL/GenBank/DDBJ databases">
        <title>Description and genome-wide analysis of Profundicola chukchiensis gen. nov., sp. nov., marine bacteria isolated from bottom sediments of the Chukchi Sea.</title>
        <authorList>
            <person name="Romanenko L."/>
            <person name="Otstavnykh N."/>
            <person name="Kurilenko V."/>
            <person name="Eremeev V."/>
            <person name="Velansky P."/>
            <person name="Mikhailov V."/>
            <person name="Isaeva M."/>
        </authorList>
    </citation>
    <scope>NUCLEOTIDE SEQUENCE</scope>
    <source>
        <strain evidence="5">KMM 9713</strain>
    </source>
</reference>
<keyword evidence="2" id="KW-0012">Acyltransferase</keyword>
<dbReference type="InterPro" id="IPR013747">
    <property type="entry name" value="ACP_syn_III_C"/>
</dbReference>
<dbReference type="GO" id="GO:0044550">
    <property type="term" value="P:secondary metabolite biosynthetic process"/>
    <property type="evidence" value="ECO:0007669"/>
    <property type="project" value="TreeGrafter"/>
</dbReference>
<feature type="domain" description="Beta-ketoacyl-[acyl-carrier-protein] synthase III N-terminal" evidence="4">
    <location>
        <begin position="130"/>
        <end position="203"/>
    </location>
</feature>
<gene>
    <name evidence="5" type="ORF">NMK71_07175</name>
</gene>
<dbReference type="InterPro" id="IPR016039">
    <property type="entry name" value="Thiolase-like"/>
</dbReference>
<keyword evidence="1" id="KW-0808">Transferase</keyword>
<dbReference type="PANTHER" id="PTHR34069">
    <property type="entry name" value="3-OXOACYL-[ACYL-CARRIER-PROTEIN] SYNTHASE 3"/>
    <property type="match status" value="1"/>
</dbReference>